<dbReference type="PROSITE" id="PS00622">
    <property type="entry name" value="HTH_LUXR_1"/>
    <property type="match status" value="1"/>
</dbReference>
<dbReference type="Gene3D" id="1.10.10.10">
    <property type="entry name" value="Winged helix-like DNA-binding domain superfamily/Winged helix DNA-binding domain"/>
    <property type="match status" value="1"/>
</dbReference>
<proteinExistence type="inferred from homology"/>
<dbReference type="SUPFAM" id="SSF88946">
    <property type="entry name" value="Sigma2 domain of RNA polymerase sigma factors"/>
    <property type="match status" value="1"/>
</dbReference>
<accession>A0ABY6AA89</accession>
<dbReference type="PANTHER" id="PTHR43133">
    <property type="entry name" value="RNA POLYMERASE ECF-TYPE SIGMA FACTO"/>
    <property type="match status" value="1"/>
</dbReference>
<comment type="similarity">
    <text evidence="1">Belongs to the sigma-70 factor family. ECF subfamily.</text>
</comment>
<evidence type="ECO:0000256" key="3">
    <source>
        <dbReference type="ARBA" id="ARBA00023082"/>
    </source>
</evidence>
<evidence type="ECO:0000256" key="4">
    <source>
        <dbReference type="ARBA" id="ARBA00023163"/>
    </source>
</evidence>
<dbReference type="InterPro" id="IPR013249">
    <property type="entry name" value="RNA_pol_sigma70_r4_t2"/>
</dbReference>
<evidence type="ECO:0000313" key="7">
    <source>
        <dbReference type="Proteomes" id="UP001065322"/>
    </source>
</evidence>
<keyword evidence="7" id="KW-1185">Reference proteome</keyword>
<keyword evidence="4" id="KW-0804">Transcription</keyword>
<evidence type="ECO:0000256" key="2">
    <source>
        <dbReference type="ARBA" id="ARBA00023015"/>
    </source>
</evidence>
<evidence type="ECO:0000259" key="5">
    <source>
        <dbReference type="PROSITE" id="PS00622"/>
    </source>
</evidence>
<dbReference type="InterPro" id="IPR007627">
    <property type="entry name" value="RNA_pol_sigma70_r2"/>
</dbReference>
<dbReference type="InterPro" id="IPR036388">
    <property type="entry name" value="WH-like_DNA-bd_sf"/>
</dbReference>
<dbReference type="Gene3D" id="1.10.1740.10">
    <property type="match status" value="1"/>
</dbReference>
<organism evidence="6 7">
    <name type="scientific">Thalassolituus hydrocarboniclasticus</name>
    <dbReference type="NCBI Taxonomy" id="2742796"/>
    <lineage>
        <taxon>Bacteria</taxon>
        <taxon>Pseudomonadati</taxon>
        <taxon>Pseudomonadota</taxon>
        <taxon>Gammaproteobacteria</taxon>
        <taxon>Oceanospirillales</taxon>
        <taxon>Oceanospirillaceae</taxon>
        <taxon>Thalassolituus</taxon>
    </lineage>
</organism>
<reference evidence="7" key="1">
    <citation type="submission" date="2020-06" db="EMBL/GenBank/DDBJ databases">
        <title>Thalassolituus marinus alknpb1M-1, a hydrocarbon-degrading bacterium isolated from the deep-sea overlying water using an in-situ strategy from the South China Sea basin.</title>
        <authorList>
            <person name="Dong C."/>
            <person name="Chen Y."/>
            <person name="Shao Z."/>
        </authorList>
    </citation>
    <scope>NUCLEOTIDE SEQUENCE [LARGE SCALE GENOMIC DNA]</scope>
    <source>
        <strain evidence="7">alknpb1M-1</strain>
    </source>
</reference>
<feature type="domain" description="HTH luxR-type" evidence="5">
    <location>
        <begin position="145"/>
        <end position="172"/>
    </location>
</feature>
<name>A0ABY6AA89_9GAMM</name>
<gene>
    <name evidence="6" type="ORF">HUF19_08640</name>
</gene>
<keyword evidence="3" id="KW-0731">Sigma factor</keyword>
<protein>
    <submittedName>
        <fullName evidence="6">RNA polymerase sigma factor</fullName>
    </submittedName>
</protein>
<dbReference type="NCBIfam" id="TIGR02937">
    <property type="entry name" value="sigma70-ECF"/>
    <property type="match status" value="1"/>
</dbReference>
<dbReference type="EMBL" id="CP054475">
    <property type="protein sequence ID" value="UXD87498.1"/>
    <property type="molecule type" value="Genomic_DNA"/>
</dbReference>
<evidence type="ECO:0000256" key="1">
    <source>
        <dbReference type="ARBA" id="ARBA00010641"/>
    </source>
</evidence>
<sequence length="181" mass="20911">MAFFTRLFRPARASERRFSELVGPHIETMYRMAWHWTRNTHDAEDLVQDVLIRIVNRLDELEAADKPQPWLIRVLYYRYVDLYRRRQRSPVLPAEDCAETGFAAEAESSVMDKPDRLALAAQLERALTSLSDDHRDVVLMHDLEGFTTAEIAGVFGISEGTVKSRLHRAREKLKGKLHGSF</sequence>
<dbReference type="InterPro" id="IPR014284">
    <property type="entry name" value="RNA_pol_sigma-70_dom"/>
</dbReference>
<evidence type="ECO:0000313" key="6">
    <source>
        <dbReference type="EMBL" id="UXD87498.1"/>
    </source>
</evidence>
<dbReference type="InterPro" id="IPR013324">
    <property type="entry name" value="RNA_pol_sigma_r3/r4-like"/>
</dbReference>
<dbReference type="Pfam" id="PF04542">
    <property type="entry name" value="Sigma70_r2"/>
    <property type="match status" value="1"/>
</dbReference>
<dbReference type="Proteomes" id="UP001065322">
    <property type="component" value="Chromosome"/>
</dbReference>
<dbReference type="RefSeq" id="WP_260999408.1">
    <property type="nucleotide sequence ID" value="NZ_CP054475.1"/>
</dbReference>
<dbReference type="PANTHER" id="PTHR43133:SF25">
    <property type="entry name" value="RNA POLYMERASE SIGMA FACTOR RFAY-RELATED"/>
    <property type="match status" value="1"/>
</dbReference>
<dbReference type="Pfam" id="PF08281">
    <property type="entry name" value="Sigma70_r4_2"/>
    <property type="match status" value="1"/>
</dbReference>
<keyword evidence="2" id="KW-0805">Transcription regulation</keyword>
<dbReference type="SUPFAM" id="SSF88659">
    <property type="entry name" value="Sigma3 and sigma4 domains of RNA polymerase sigma factors"/>
    <property type="match status" value="1"/>
</dbReference>
<dbReference type="CDD" id="cd06171">
    <property type="entry name" value="Sigma70_r4"/>
    <property type="match status" value="1"/>
</dbReference>
<dbReference type="InterPro" id="IPR013325">
    <property type="entry name" value="RNA_pol_sigma_r2"/>
</dbReference>
<dbReference type="InterPro" id="IPR039425">
    <property type="entry name" value="RNA_pol_sigma-70-like"/>
</dbReference>
<dbReference type="InterPro" id="IPR000792">
    <property type="entry name" value="Tscrpt_reg_LuxR_C"/>
</dbReference>